<sequence length="138" mass="16116">MFTLDVFVAMLYAFYYNVQFLSQFISWNHGLIIIKFLFPLASFVIDFGPESVYVFLVLINFLVALFTGFLFFYHINNVLNGKITPENKNSLKSVHDKGWKCNLIEVLGTRWHLTWISPFIYSPLPGNGFEWDIDDKTD</sequence>
<evidence type="ECO:0000256" key="1">
    <source>
        <dbReference type="SAM" id="Phobius"/>
    </source>
</evidence>
<organism evidence="2 3">
    <name type="scientific">Papilio xuthus</name>
    <name type="common">Asian swallowtail butterfly</name>
    <dbReference type="NCBI Taxonomy" id="66420"/>
    <lineage>
        <taxon>Eukaryota</taxon>
        <taxon>Metazoa</taxon>
        <taxon>Ecdysozoa</taxon>
        <taxon>Arthropoda</taxon>
        <taxon>Hexapoda</taxon>
        <taxon>Insecta</taxon>
        <taxon>Pterygota</taxon>
        <taxon>Neoptera</taxon>
        <taxon>Endopterygota</taxon>
        <taxon>Lepidoptera</taxon>
        <taxon>Glossata</taxon>
        <taxon>Ditrysia</taxon>
        <taxon>Papilionoidea</taxon>
        <taxon>Papilionidae</taxon>
        <taxon>Papilioninae</taxon>
        <taxon>Papilio</taxon>
    </lineage>
</organism>
<evidence type="ECO:0000313" key="2">
    <source>
        <dbReference type="EMBL" id="KPI93748.1"/>
    </source>
</evidence>
<evidence type="ECO:0000313" key="3">
    <source>
        <dbReference type="Proteomes" id="UP000053268"/>
    </source>
</evidence>
<feature type="transmembrane region" description="Helical" evidence="1">
    <location>
        <begin position="20"/>
        <end position="45"/>
    </location>
</feature>
<dbReference type="STRING" id="66420.A0A194PL70"/>
<accession>A0A194PL70</accession>
<reference evidence="2 3" key="1">
    <citation type="journal article" date="2015" name="Nat. Commun.">
        <title>Outbred genome sequencing and CRISPR/Cas9 gene editing in butterflies.</title>
        <authorList>
            <person name="Li X."/>
            <person name="Fan D."/>
            <person name="Zhang W."/>
            <person name="Liu G."/>
            <person name="Zhang L."/>
            <person name="Zhao L."/>
            <person name="Fang X."/>
            <person name="Chen L."/>
            <person name="Dong Y."/>
            <person name="Chen Y."/>
            <person name="Ding Y."/>
            <person name="Zhao R."/>
            <person name="Feng M."/>
            <person name="Zhu Y."/>
            <person name="Feng Y."/>
            <person name="Jiang X."/>
            <person name="Zhu D."/>
            <person name="Xiang H."/>
            <person name="Feng X."/>
            <person name="Li S."/>
            <person name="Wang J."/>
            <person name="Zhang G."/>
            <person name="Kronforst M.R."/>
            <person name="Wang W."/>
        </authorList>
    </citation>
    <scope>NUCLEOTIDE SEQUENCE [LARGE SCALE GENOMIC DNA]</scope>
    <source>
        <strain evidence="2">Ya'a_city_454_Px</strain>
        <tissue evidence="2">Whole body</tissue>
    </source>
</reference>
<keyword evidence="1" id="KW-1133">Transmembrane helix</keyword>
<protein>
    <submittedName>
        <fullName evidence="2">Uncharacterized protein</fullName>
    </submittedName>
</protein>
<name>A0A194PL70_PAPXU</name>
<dbReference type="EMBL" id="KQ459601">
    <property type="protein sequence ID" value="KPI93748.1"/>
    <property type="molecule type" value="Genomic_DNA"/>
</dbReference>
<dbReference type="AlphaFoldDB" id="A0A194PL70"/>
<dbReference type="Proteomes" id="UP000053268">
    <property type="component" value="Unassembled WGS sequence"/>
</dbReference>
<feature type="transmembrane region" description="Helical" evidence="1">
    <location>
        <begin position="52"/>
        <end position="75"/>
    </location>
</feature>
<keyword evidence="3" id="KW-1185">Reference proteome</keyword>
<gene>
    <name evidence="2" type="ORF">RR46_12913</name>
</gene>
<proteinExistence type="predicted"/>
<keyword evidence="1" id="KW-0472">Membrane</keyword>
<keyword evidence="1" id="KW-0812">Transmembrane</keyword>